<dbReference type="InterPro" id="IPR023299">
    <property type="entry name" value="ATPase_P-typ_cyto_dom_N"/>
</dbReference>
<protein>
    <recommendedName>
        <fullName evidence="5">Magnesium-transporting ATPase, P-type 1</fullName>
        <ecNumber evidence="4">7.2.2.14</ecNumber>
    </recommendedName>
    <alternativeName>
        <fullName evidence="16">Mg(2+) transport ATPase, P-type 1</fullName>
    </alternativeName>
</protein>
<evidence type="ECO:0000256" key="16">
    <source>
        <dbReference type="ARBA" id="ARBA00029806"/>
    </source>
</evidence>
<accession>A0A347ZUK4</accession>
<dbReference type="GO" id="GO:0016887">
    <property type="term" value="F:ATP hydrolysis activity"/>
    <property type="evidence" value="ECO:0007669"/>
    <property type="project" value="InterPro"/>
</dbReference>
<dbReference type="InterPro" id="IPR006415">
    <property type="entry name" value="P-type_ATPase_IIIB"/>
</dbReference>
<keyword evidence="15 18" id="KW-0472">Membrane</keyword>
<evidence type="ECO:0000256" key="5">
    <source>
        <dbReference type="ARBA" id="ARBA00013555"/>
    </source>
</evidence>
<dbReference type="PANTHER" id="PTHR42861">
    <property type="entry name" value="CALCIUM-TRANSPORTING ATPASE"/>
    <property type="match status" value="1"/>
</dbReference>
<dbReference type="SUPFAM" id="SSF56784">
    <property type="entry name" value="HAD-like"/>
    <property type="match status" value="1"/>
</dbReference>
<dbReference type="PRINTS" id="PR01836">
    <property type="entry name" value="MGATPASE"/>
</dbReference>
<feature type="transmembrane region" description="Helical" evidence="18">
    <location>
        <begin position="284"/>
        <end position="303"/>
    </location>
</feature>
<dbReference type="InterPro" id="IPR001757">
    <property type="entry name" value="P_typ_ATPase"/>
</dbReference>
<dbReference type="Gene3D" id="3.40.50.1000">
    <property type="entry name" value="HAD superfamily/HAD-like"/>
    <property type="match status" value="1"/>
</dbReference>
<dbReference type="Gene3D" id="1.20.1110.10">
    <property type="entry name" value="Calcium-transporting ATPase, transmembrane domain"/>
    <property type="match status" value="1"/>
</dbReference>
<keyword evidence="9 18" id="KW-0812">Transmembrane</keyword>
<organism evidence="20 21">
    <name type="scientific">Pelolinea submarina</name>
    <dbReference type="NCBI Taxonomy" id="913107"/>
    <lineage>
        <taxon>Bacteria</taxon>
        <taxon>Bacillati</taxon>
        <taxon>Chloroflexota</taxon>
        <taxon>Anaerolineae</taxon>
        <taxon>Anaerolineales</taxon>
        <taxon>Anaerolineaceae</taxon>
        <taxon>Pelolinea</taxon>
    </lineage>
</organism>
<evidence type="ECO:0000313" key="21">
    <source>
        <dbReference type="Proteomes" id="UP000256388"/>
    </source>
</evidence>
<feature type="transmembrane region" description="Helical" evidence="18">
    <location>
        <begin position="67"/>
        <end position="85"/>
    </location>
</feature>
<dbReference type="Pfam" id="PF00690">
    <property type="entry name" value="Cation_ATPase_N"/>
    <property type="match status" value="1"/>
</dbReference>
<dbReference type="Pfam" id="PF13246">
    <property type="entry name" value="Cation_ATPase"/>
    <property type="match status" value="1"/>
</dbReference>
<evidence type="ECO:0000256" key="18">
    <source>
        <dbReference type="SAM" id="Phobius"/>
    </source>
</evidence>
<evidence type="ECO:0000256" key="1">
    <source>
        <dbReference type="ARBA" id="ARBA00003954"/>
    </source>
</evidence>
<dbReference type="Gene3D" id="2.70.150.10">
    <property type="entry name" value="Calcium-transporting ATPase, cytoplasmic transduction domain A"/>
    <property type="match status" value="1"/>
</dbReference>
<dbReference type="PROSITE" id="PS00154">
    <property type="entry name" value="ATPASE_E1_E2"/>
    <property type="match status" value="1"/>
</dbReference>
<evidence type="ECO:0000256" key="11">
    <source>
        <dbReference type="ARBA" id="ARBA00022840"/>
    </source>
</evidence>
<dbReference type="InterPro" id="IPR044492">
    <property type="entry name" value="P_typ_ATPase_HD_dom"/>
</dbReference>
<dbReference type="GO" id="GO:0005524">
    <property type="term" value="F:ATP binding"/>
    <property type="evidence" value="ECO:0007669"/>
    <property type="project" value="UniProtKB-KW"/>
</dbReference>
<keyword evidence="13" id="KW-1278">Translocase</keyword>
<dbReference type="EMBL" id="QUMS01000001">
    <property type="protein sequence ID" value="REG10428.1"/>
    <property type="molecule type" value="Genomic_DNA"/>
</dbReference>
<comment type="catalytic activity">
    <reaction evidence="17">
        <text>Mg(2+)(out) + ATP + H2O = Mg(2+)(in) + ADP + phosphate + H(+)</text>
        <dbReference type="Rhea" id="RHEA:10260"/>
        <dbReference type="ChEBI" id="CHEBI:15377"/>
        <dbReference type="ChEBI" id="CHEBI:15378"/>
        <dbReference type="ChEBI" id="CHEBI:18420"/>
        <dbReference type="ChEBI" id="CHEBI:30616"/>
        <dbReference type="ChEBI" id="CHEBI:43474"/>
        <dbReference type="ChEBI" id="CHEBI:456216"/>
        <dbReference type="EC" id="7.2.2.14"/>
    </reaction>
</comment>
<evidence type="ECO:0000256" key="10">
    <source>
        <dbReference type="ARBA" id="ARBA00022741"/>
    </source>
</evidence>
<dbReference type="SFLD" id="SFLDG00002">
    <property type="entry name" value="C1.7:_P-type_atpase_like"/>
    <property type="match status" value="1"/>
</dbReference>
<evidence type="ECO:0000256" key="17">
    <source>
        <dbReference type="ARBA" id="ARBA00047295"/>
    </source>
</evidence>
<dbReference type="SMART" id="SM00831">
    <property type="entry name" value="Cation_ATPase_N"/>
    <property type="match status" value="1"/>
</dbReference>
<evidence type="ECO:0000256" key="6">
    <source>
        <dbReference type="ARBA" id="ARBA00022475"/>
    </source>
</evidence>
<keyword evidence="10" id="KW-0547">Nucleotide-binding</keyword>
<keyword evidence="7" id="KW-0997">Cell inner membrane</keyword>
<evidence type="ECO:0000259" key="19">
    <source>
        <dbReference type="SMART" id="SM00831"/>
    </source>
</evidence>
<evidence type="ECO:0000256" key="4">
    <source>
        <dbReference type="ARBA" id="ARBA00012786"/>
    </source>
</evidence>
<dbReference type="NCBIfam" id="TIGR01494">
    <property type="entry name" value="ATPase_P-type"/>
    <property type="match status" value="3"/>
</dbReference>
<dbReference type="SFLD" id="SFLDF00027">
    <property type="entry name" value="p-type_atpase"/>
    <property type="match status" value="1"/>
</dbReference>
<feature type="transmembrane region" description="Helical" evidence="18">
    <location>
        <begin position="723"/>
        <end position="743"/>
    </location>
</feature>
<dbReference type="SFLD" id="SFLDS00003">
    <property type="entry name" value="Haloacid_Dehalogenase"/>
    <property type="match status" value="1"/>
</dbReference>
<dbReference type="Pfam" id="PF00689">
    <property type="entry name" value="Cation_ATPase_C"/>
    <property type="match status" value="1"/>
</dbReference>
<evidence type="ECO:0000256" key="9">
    <source>
        <dbReference type="ARBA" id="ARBA00022692"/>
    </source>
</evidence>
<evidence type="ECO:0000256" key="12">
    <source>
        <dbReference type="ARBA" id="ARBA00022842"/>
    </source>
</evidence>
<dbReference type="InterPro" id="IPR018303">
    <property type="entry name" value="ATPase_P-typ_P_site"/>
</dbReference>
<feature type="transmembrane region" description="Helical" evidence="18">
    <location>
        <begin position="253"/>
        <end position="272"/>
    </location>
</feature>
<evidence type="ECO:0000256" key="7">
    <source>
        <dbReference type="ARBA" id="ARBA00022519"/>
    </source>
</evidence>
<dbReference type="InterPro" id="IPR059000">
    <property type="entry name" value="ATPase_P-type_domA"/>
</dbReference>
<feature type="transmembrane region" description="Helical" evidence="18">
    <location>
        <begin position="91"/>
        <end position="110"/>
    </location>
</feature>
<dbReference type="InterPro" id="IPR004014">
    <property type="entry name" value="ATPase_P-typ_cation-transptr_N"/>
</dbReference>
<dbReference type="GO" id="GO:0005886">
    <property type="term" value="C:plasma membrane"/>
    <property type="evidence" value="ECO:0007669"/>
    <property type="project" value="UniProtKB-SubCell"/>
</dbReference>
<sequence length="848" mass="92178">MNSQINNHSAPKDAFWSKPASQLFEDLASSAAGLSASAASERLDEFGPNALSAGSHLSGLAILANQFKSPIILILIFATLISAIVKDWIDAAIILAIVAASSLLSFFQEYNAHNAAEKLKNQIALKASVLRDGKVTQVLSREVVPGDIVLLSAGSMVPADGLILEAKDLFINQSVLTGETFPVEKAPGVLPSSASLAEQTNCVFMGTNVRSGSAKILVVHTGKNTSFGAIAKTLTLRAPETEFERGVRRFGSMLSEIMLIMVLLVLVFNVLLNKPFMDSLLFSIALAVGLTPQLLPAIISINLSKGAQIMARSGVIVRRLNAIENFGSMDVLCTDKTGTLTQGVVKLDGALDLQGNPSDEVFRLAYLNASLQSGLENSLDEAIKAAKSKQMDSPLKLDEIPYDFMRKRLSIVVAEPEGSLMITKGALDHIIEICTSYDAGGKVASFAGDAPEDIEKKALAWEEQGFRVLGIATKTAGAQKQFSRLDETEMTFRGFLLFYDPPKIDAADTINDLKSLGVSLKIITGDSRNVTLHIAEKIGLTVSGVLTGRELNDINDEALWHVVESTNLFVEVDPNQKERIINSLQKRNHVVGYMGDGINDAPSLHNADVGISVDSAVDVAKEAADFVLLRHDLDVLKRGILLGRTTFANTLKYINVTTSANFGNMVSMAGVSLLLPFLPLLPFQVLLTNFLTDFPAMMIAGDSVDDVMVQCPHRWNIRSLRRFMVVFGVISSVFDYVTFFYLLKILKSSQDVFRTGWFIQSVLTELLALLILRSRQSVLKSRIGKGLWITSLLIAILTISLPYIHGVSSLLSITPLPLPLMVSLIGITLLYSLANEIGKRYFYRKQND</sequence>
<evidence type="ECO:0000256" key="3">
    <source>
        <dbReference type="ARBA" id="ARBA00008746"/>
    </source>
</evidence>
<dbReference type="OrthoDB" id="9760364at2"/>
<comment type="similarity">
    <text evidence="3">Belongs to the cation transport ATPase (P-type) (TC 3.A.3) family. Type IIIB subfamily.</text>
</comment>
<dbReference type="AlphaFoldDB" id="A0A347ZUK4"/>
<dbReference type="InterPro" id="IPR036412">
    <property type="entry name" value="HAD-like_sf"/>
</dbReference>
<dbReference type="InterPro" id="IPR008250">
    <property type="entry name" value="ATPase_P-typ_transduc_dom_A_sf"/>
</dbReference>
<evidence type="ECO:0000256" key="14">
    <source>
        <dbReference type="ARBA" id="ARBA00022989"/>
    </source>
</evidence>
<comment type="subcellular location">
    <subcellularLocation>
        <location evidence="2">Cell inner membrane</location>
        <topology evidence="2">Multi-pass membrane protein</topology>
    </subcellularLocation>
</comment>
<evidence type="ECO:0000256" key="13">
    <source>
        <dbReference type="ARBA" id="ARBA00022967"/>
    </source>
</evidence>
<evidence type="ECO:0000313" key="20">
    <source>
        <dbReference type="EMBL" id="REG10428.1"/>
    </source>
</evidence>
<keyword evidence="8" id="KW-0597">Phosphoprotein</keyword>
<dbReference type="InterPro" id="IPR006068">
    <property type="entry name" value="ATPase_P-typ_cation-transptr_C"/>
</dbReference>
<dbReference type="InterPro" id="IPR023214">
    <property type="entry name" value="HAD_sf"/>
</dbReference>
<dbReference type="SUPFAM" id="SSF81653">
    <property type="entry name" value="Calcium ATPase, transduction domain A"/>
    <property type="match status" value="1"/>
</dbReference>
<feature type="domain" description="Cation-transporting P-type ATPase N-terminal" evidence="19">
    <location>
        <begin position="14"/>
        <end position="87"/>
    </location>
</feature>
<evidence type="ECO:0000256" key="15">
    <source>
        <dbReference type="ARBA" id="ARBA00023136"/>
    </source>
</evidence>
<comment type="caution">
    <text evidence="20">The sequence shown here is derived from an EMBL/GenBank/DDBJ whole genome shotgun (WGS) entry which is preliminary data.</text>
</comment>
<proteinExistence type="inferred from homology"/>
<dbReference type="EC" id="7.2.2.14" evidence="4"/>
<evidence type="ECO:0000256" key="2">
    <source>
        <dbReference type="ARBA" id="ARBA00004429"/>
    </source>
</evidence>
<comment type="function">
    <text evidence="1">Mediates magnesium influx to the cytosol.</text>
</comment>
<dbReference type="NCBIfam" id="TIGR01524">
    <property type="entry name" value="ATPase-IIIB_Mg"/>
    <property type="match status" value="1"/>
</dbReference>
<name>A0A347ZUK4_9CHLR</name>
<reference evidence="20 21" key="1">
    <citation type="submission" date="2018-08" db="EMBL/GenBank/DDBJ databases">
        <title>Genomic Encyclopedia of Type Strains, Phase IV (KMG-IV): sequencing the most valuable type-strain genomes for metagenomic binning, comparative biology and taxonomic classification.</title>
        <authorList>
            <person name="Goeker M."/>
        </authorList>
    </citation>
    <scope>NUCLEOTIDE SEQUENCE [LARGE SCALE GENOMIC DNA]</scope>
    <source>
        <strain evidence="20 21">DSM 23923</strain>
    </source>
</reference>
<feature type="transmembrane region" description="Helical" evidence="18">
    <location>
        <begin position="816"/>
        <end position="834"/>
    </location>
</feature>
<keyword evidence="6" id="KW-1003">Cell membrane</keyword>
<keyword evidence="12" id="KW-0460">Magnesium</keyword>
<dbReference type="Pfam" id="PF00122">
    <property type="entry name" value="E1-E2_ATPase"/>
    <property type="match status" value="1"/>
</dbReference>
<dbReference type="InterPro" id="IPR023298">
    <property type="entry name" value="ATPase_P-typ_TM_dom_sf"/>
</dbReference>
<keyword evidence="21" id="KW-1185">Reference proteome</keyword>
<dbReference type="RefSeq" id="WP_116223611.1">
    <property type="nucleotide sequence ID" value="NZ_AP018437.1"/>
</dbReference>
<dbReference type="SUPFAM" id="SSF81665">
    <property type="entry name" value="Calcium ATPase, transmembrane domain M"/>
    <property type="match status" value="1"/>
</dbReference>
<keyword evidence="11" id="KW-0067">ATP-binding</keyword>
<feature type="transmembrane region" description="Helical" evidence="18">
    <location>
        <begin position="786"/>
        <end position="804"/>
    </location>
</feature>
<evidence type="ECO:0000256" key="8">
    <source>
        <dbReference type="ARBA" id="ARBA00022553"/>
    </source>
</evidence>
<dbReference type="GO" id="GO:0015444">
    <property type="term" value="F:P-type magnesium transporter activity"/>
    <property type="evidence" value="ECO:0007669"/>
    <property type="project" value="UniProtKB-EC"/>
</dbReference>
<keyword evidence="14 18" id="KW-1133">Transmembrane helix</keyword>
<dbReference type="Proteomes" id="UP000256388">
    <property type="component" value="Unassembled WGS sequence"/>
</dbReference>
<dbReference type="Gene3D" id="3.40.1110.10">
    <property type="entry name" value="Calcium-transporting ATPase, cytoplasmic domain N"/>
    <property type="match status" value="1"/>
</dbReference>
<feature type="transmembrane region" description="Helical" evidence="18">
    <location>
        <begin position="755"/>
        <end position="774"/>
    </location>
</feature>
<gene>
    <name evidence="20" type="ORF">DFR64_0286</name>
</gene>